<evidence type="ECO:0000313" key="1">
    <source>
        <dbReference type="EMBL" id="CAI8614483.1"/>
    </source>
</evidence>
<accession>A0AAV1AX99</accession>
<protein>
    <submittedName>
        <fullName evidence="1">Uncharacterized protein</fullName>
    </submittedName>
</protein>
<gene>
    <name evidence="1" type="ORF">VFH_V131600</name>
</gene>
<dbReference type="EMBL" id="OX451740">
    <property type="protein sequence ID" value="CAI8614483.1"/>
    <property type="molecule type" value="Genomic_DNA"/>
</dbReference>
<evidence type="ECO:0000313" key="2">
    <source>
        <dbReference type="Proteomes" id="UP001157006"/>
    </source>
</evidence>
<dbReference type="PANTHER" id="PTHR31973:SF199">
    <property type="entry name" value="SWIM-TYPE DOMAIN-CONTAINING PROTEIN"/>
    <property type="match status" value="1"/>
</dbReference>
<dbReference type="AlphaFoldDB" id="A0AAV1AX99"/>
<dbReference type="PANTHER" id="PTHR31973">
    <property type="entry name" value="POLYPROTEIN, PUTATIVE-RELATED"/>
    <property type="match status" value="1"/>
</dbReference>
<name>A0AAV1AX99_VICFA</name>
<proteinExistence type="predicted"/>
<reference evidence="1 2" key="1">
    <citation type="submission" date="2023-01" db="EMBL/GenBank/DDBJ databases">
        <authorList>
            <person name="Kreplak J."/>
        </authorList>
    </citation>
    <scope>NUCLEOTIDE SEQUENCE [LARGE SCALE GENOMIC DNA]</scope>
</reference>
<keyword evidence="2" id="KW-1185">Reference proteome</keyword>
<sequence length="142" mass="16339">MKNESYMVRVECKAKCVFLVLCSKVGYQYTYAIKTLVDTHTCDRALNNRSANSKWVAKGVVNKMQTQIDTVKICDIMQDMRQHYYAGITVTRAWKAKLIAKNIIEGDADKQYANLWRNVAEFRKVNIGNIMKINVDRPNPSI</sequence>
<dbReference type="Proteomes" id="UP001157006">
    <property type="component" value="Chromosome 5"/>
</dbReference>
<organism evidence="1 2">
    <name type="scientific">Vicia faba</name>
    <name type="common">Broad bean</name>
    <name type="synonym">Faba vulgaris</name>
    <dbReference type="NCBI Taxonomy" id="3906"/>
    <lineage>
        <taxon>Eukaryota</taxon>
        <taxon>Viridiplantae</taxon>
        <taxon>Streptophyta</taxon>
        <taxon>Embryophyta</taxon>
        <taxon>Tracheophyta</taxon>
        <taxon>Spermatophyta</taxon>
        <taxon>Magnoliopsida</taxon>
        <taxon>eudicotyledons</taxon>
        <taxon>Gunneridae</taxon>
        <taxon>Pentapetalae</taxon>
        <taxon>rosids</taxon>
        <taxon>fabids</taxon>
        <taxon>Fabales</taxon>
        <taxon>Fabaceae</taxon>
        <taxon>Papilionoideae</taxon>
        <taxon>50 kb inversion clade</taxon>
        <taxon>NPAAA clade</taxon>
        <taxon>Hologalegina</taxon>
        <taxon>IRL clade</taxon>
        <taxon>Fabeae</taxon>
        <taxon>Vicia</taxon>
    </lineage>
</organism>